<feature type="region of interest" description="Disordered" evidence="1">
    <location>
        <begin position="25"/>
        <end position="45"/>
    </location>
</feature>
<protein>
    <submittedName>
        <fullName evidence="2">Uncharacterized protein</fullName>
    </submittedName>
</protein>
<comment type="caution">
    <text evidence="2">The sequence shown here is derived from an EMBL/GenBank/DDBJ whole genome shotgun (WGS) entry which is preliminary data.</text>
</comment>
<evidence type="ECO:0000313" key="2">
    <source>
        <dbReference type="EMBL" id="GED10385.1"/>
    </source>
</evidence>
<accession>A0A4Y4E3D9</accession>
<feature type="compositionally biased region" description="Basic and acidic residues" evidence="1">
    <location>
        <begin position="25"/>
        <end position="37"/>
    </location>
</feature>
<reference evidence="2 3" key="1">
    <citation type="submission" date="2019-06" db="EMBL/GenBank/DDBJ databases">
        <title>Whole genome shotgun sequence of Cellulosimicrobium cellulans NBRC 15516.</title>
        <authorList>
            <person name="Hosoyama A."/>
            <person name="Uohara A."/>
            <person name="Ohji S."/>
            <person name="Ichikawa N."/>
        </authorList>
    </citation>
    <scope>NUCLEOTIDE SEQUENCE [LARGE SCALE GENOMIC DNA]</scope>
    <source>
        <strain evidence="2 3">NBRC 15516</strain>
    </source>
</reference>
<dbReference type="Proteomes" id="UP000316659">
    <property type="component" value="Unassembled WGS sequence"/>
</dbReference>
<proteinExistence type="predicted"/>
<organism evidence="2 3">
    <name type="scientific">Cellulosimicrobium cellulans</name>
    <name type="common">Arthrobacter luteus</name>
    <dbReference type="NCBI Taxonomy" id="1710"/>
    <lineage>
        <taxon>Bacteria</taxon>
        <taxon>Bacillati</taxon>
        <taxon>Actinomycetota</taxon>
        <taxon>Actinomycetes</taxon>
        <taxon>Micrococcales</taxon>
        <taxon>Promicromonosporaceae</taxon>
        <taxon>Cellulosimicrobium</taxon>
    </lineage>
</organism>
<sequence length="59" mass="6569">MTVTVVVRGAGLSVMAPIVAAARPPDNRRARAGRRGETVVTSRPEPRIRYRADDFRVRH</sequence>
<gene>
    <name evidence="2" type="ORF">CCE02nite_23840</name>
</gene>
<evidence type="ECO:0000256" key="1">
    <source>
        <dbReference type="SAM" id="MobiDB-lite"/>
    </source>
</evidence>
<evidence type="ECO:0000313" key="3">
    <source>
        <dbReference type="Proteomes" id="UP000316659"/>
    </source>
</evidence>
<name>A0A4Y4E3D9_CELCE</name>
<dbReference type="AlphaFoldDB" id="A0A4Y4E3D9"/>
<dbReference type="EMBL" id="BJNZ01000014">
    <property type="protein sequence ID" value="GED10385.1"/>
    <property type="molecule type" value="Genomic_DNA"/>
</dbReference>